<dbReference type="InterPro" id="IPR000073">
    <property type="entry name" value="AB_hydrolase_1"/>
</dbReference>
<accession>A0A0D2J7M3</accession>
<proteinExistence type="inferred from homology"/>
<dbReference type="Pfam" id="PF00561">
    <property type="entry name" value="Abhydrolase_1"/>
    <property type="match status" value="1"/>
</dbReference>
<dbReference type="InterPro" id="IPR029058">
    <property type="entry name" value="AB_hydrolase_fold"/>
</dbReference>
<keyword evidence="5" id="KW-1185">Reference proteome</keyword>
<dbReference type="PRINTS" id="PR00412">
    <property type="entry name" value="EPOXHYDRLASE"/>
</dbReference>
<comment type="similarity">
    <text evidence="2">Belongs to the AB hydrolase superfamily. Epoxide hydrolase family.</text>
</comment>
<feature type="domain" description="AB hydrolase-1" evidence="3">
    <location>
        <begin position="28"/>
        <end position="320"/>
    </location>
</feature>
<dbReference type="RefSeq" id="XP_013272166.1">
    <property type="nucleotide sequence ID" value="XM_013416712.1"/>
</dbReference>
<gene>
    <name evidence="4" type="ORF">Z518_05902</name>
</gene>
<dbReference type="STRING" id="1442369.A0A0D2J7M3"/>
<dbReference type="InterPro" id="IPR000639">
    <property type="entry name" value="Epox_hydrolase-like"/>
</dbReference>
<dbReference type="HOGENOM" id="CLU_020336_7_2_1"/>
<dbReference type="SUPFAM" id="SSF53474">
    <property type="entry name" value="alpha/beta-Hydrolases"/>
    <property type="match status" value="1"/>
</dbReference>
<sequence>MTMEISRHDFSNGDKTISYLESGPPEGPLLIFIHGWPAIADTWKHQIVTFSGLGFRVVAPDMPGYGGSTKTQEKRDYSMQSVVGGLISLLKHLNRGEAIWIGHDWGAAVVWALLAHHPEACIGVVNLAIPYRTLEMGLKEMLKYANRDLYPEDQYPNAQWDYQAFYQDEKNFEKAIKSFEADIDNLMKILYRKGNPETRNDVTPLARVSQNGGWFGGAEKPPEVPLSASLLDEDLHKKLVDAFTQGGFWAPTAMYLNHDVNYEWAEDWSVNEGVVSVPTLFIEALNDSVAGTYNSRTAEPMRNFCRKHMEVSIDAGHWVAQEAPQQTNAAIARWIATNLPSAWPWDKEIPLKPNV</sequence>
<keyword evidence="1" id="KW-0378">Hydrolase</keyword>
<dbReference type="Gene3D" id="3.40.50.1820">
    <property type="entry name" value="alpha/beta hydrolase"/>
    <property type="match status" value="1"/>
</dbReference>
<reference evidence="4 5" key="1">
    <citation type="submission" date="2015-01" db="EMBL/GenBank/DDBJ databases">
        <title>The Genome Sequence of Rhinocladiella mackenzie CBS 650.93.</title>
        <authorList>
            <consortium name="The Broad Institute Genomics Platform"/>
            <person name="Cuomo C."/>
            <person name="de Hoog S."/>
            <person name="Gorbushina A."/>
            <person name="Stielow B."/>
            <person name="Teixiera M."/>
            <person name="Abouelleil A."/>
            <person name="Chapman S.B."/>
            <person name="Priest M."/>
            <person name="Young S.K."/>
            <person name="Wortman J."/>
            <person name="Nusbaum C."/>
            <person name="Birren B."/>
        </authorList>
    </citation>
    <scope>NUCLEOTIDE SEQUENCE [LARGE SCALE GENOMIC DNA]</scope>
    <source>
        <strain evidence="4 5">CBS 650.93</strain>
    </source>
</reference>
<evidence type="ECO:0000256" key="1">
    <source>
        <dbReference type="ARBA" id="ARBA00022801"/>
    </source>
</evidence>
<dbReference type="PANTHER" id="PTHR43329">
    <property type="entry name" value="EPOXIDE HYDROLASE"/>
    <property type="match status" value="1"/>
</dbReference>
<dbReference type="GO" id="GO:0016787">
    <property type="term" value="F:hydrolase activity"/>
    <property type="evidence" value="ECO:0007669"/>
    <property type="project" value="UniProtKB-KW"/>
</dbReference>
<evidence type="ECO:0000313" key="4">
    <source>
        <dbReference type="EMBL" id="KIX05030.1"/>
    </source>
</evidence>
<name>A0A0D2J7M3_9EURO</name>
<dbReference type="OrthoDB" id="284184at2759"/>
<dbReference type="Proteomes" id="UP000053617">
    <property type="component" value="Unassembled WGS sequence"/>
</dbReference>
<evidence type="ECO:0000259" key="3">
    <source>
        <dbReference type="Pfam" id="PF00561"/>
    </source>
</evidence>
<dbReference type="EMBL" id="KN847478">
    <property type="protein sequence ID" value="KIX05030.1"/>
    <property type="molecule type" value="Genomic_DNA"/>
</dbReference>
<evidence type="ECO:0000256" key="2">
    <source>
        <dbReference type="ARBA" id="ARBA00038334"/>
    </source>
</evidence>
<dbReference type="AlphaFoldDB" id="A0A0D2J7M3"/>
<organism evidence="4 5">
    <name type="scientific">Rhinocladiella mackenziei CBS 650.93</name>
    <dbReference type="NCBI Taxonomy" id="1442369"/>
    <lineage>
        <taxon>Eukaryota</taxon>
        <taxon>Fungi</taxon>
        <taxon>Dikarya</taxon>
        <taxon>Ascomycota</taxon>
        <taxon>Pezizomycotina</taxon>
        <taxon>Eurotiomycetes</taxon>
        <taxon>Chaetothyriomycetidae</taxon>
        <taxon>Chaetothyriales</taxon>
        <taxon>Herpotrichiellaceae</taxon>
        <taxon>Rhinocladiella</taxon>
    </lineage>
</organism>
<evidence type="ECO:0000313" key="5">
    <source>
        <dbReference type="Proteomes" id="UP000053617"/>
    </source>
</evidence>
<protein>
    <recommendedName>
        <fullName evidence="3">AB hydrolase-1 domain-containing protein</fullName>
    </recommendedName>
</protein>
<dbReference type="VEuPathDB" id="FungiDB:Z518_05902"/>
<dbReference type="GeneID" id="25293973"/>